<dbReference type="EMBL" id="VDEQ01000404">
    <property type="protein sequence ID" value="MQS40049.1"/>
    <property type="molecule type" value="Genomic_DNA"/>
</dbReference>
<dbReference type="CDD" id="cd07326">
    <property type="entry name" value="M56_BlaR1_MecR1_like"/>
    <property type="match status" value="1"/>
</dbReference>
<dbReference type="Gene3D" id="3.30.2010.10">
    <property type="entry name" value="Metalloproteases ('zincins'), catalytic domain"/>
    <property type="match status" value="1"/>
</dbReference>
<comment type="caution">
    <text evidence="9">The sequence shown here is derived from an EMBL/GenBank/DDBJ whole genome shotgun (WGS) entry which is preliminary data.</text>
</comment>
<protein>
    <submittedName>
        <fullName evidence="9">M56 family metallopeptidase</fullName>
    </submittedName>
</protein>
<keyword evidence="2" id="KW-0479">Metal-binding</keyword>
<proteinExistence type="inferred from homology"/>
<gene>
    <name evidence="9" type="ORF">FFZ77_32030</name>
</gene>
<accession>A0ABW9P3P0</accession>
<feature type="transmembrane region" description="Helical" evidence="7">
    <location>
        <begin position="34"/>
        <end position="52"/>
    </location>
</feature>
<keyword evidence="7" id="KW-0472">Membrane</keyword>
<feature type="transmembrane region" description="Helical" evidence="7">
    <location>
        <begin position="287"/>
        <end position="307"/>
    </location>
</feature>
<dbReference type="Pfam" id="PF01435">
    <property type="entry name" value="Peptidase_M48"/>
    <property type="match status" value="1"/>
</dbReference>
<comment type="cofactor">
    <cofactor evidence="6">
        <name>Zn(2+)</name>
        <dbReference type="ChEBI" id="CHEBI:29105"/>
    </cofactor>
    <text evidence="6">Binds 1 zinc ion per subunit.</text>
</comment>
<keyword evidence="5 6" id="KW-0482">Metalloprotease</keyword>
<keyword evidence="10" id="KW-1185">Reference proteome</keyword>
<keyword evidence="3 6" id="KW-0378">Hydrolase</keyword>
<dbReference type="InterPro" id="IPR052173">
    <property type="entry name" value="Beta-lactam_resp_regulator"/>
</dbReference>
<evidence type="ECO:0000313" key="9">
    <source>
        <dbReference type="EMBL" id="MQS40049.1"/>
    </source>
</evidence>
<evidence type="ECO:0000259" key="8">
    <source>
        <dbReference type="Pfam" id="PF01435"/>
    </source>
</evidence>
<organism evidence="9 10">
    <name type="scientific">Streptomyces katsurahamanus</name>
    <dbReference type="NCBI Taxonomy" id="2577098"/>
    <lineage>
        <taxon>Bacteria</taxon>
        <taxon>Bacillati</taxon>
        <taxon>Actinomycetota</taxon>
        <taxon>Actinomycetes</taxon>
        <taxon>Kitasatosporales</taxon>
        <taxon>Streptomycetaceae</taxon>
        <taxon>Streptomyces</taxon>
    </lineage>
</organism>
<dbReference type="InterPro" id="IPR001915">
    <property type="entry name" value="Peptidase_M48"/>
</dbReference>
<keyword evidence="7" id="KW-0812">Transmembrane</keyword>
<sequence>MLVSLVLLSLGALAAVLAPRLVSRADWPEREPIVALWVWQCVVAAVLLSFALSMTFSAAAAWQLVRGQVFAPAPHAVVEAYALGTDEPWPAVLAVVLACGGLWTAAMLTREIAEARARRRKRRSELLLRSPLLPGEAQGSERLVVLEGERPGAWWLPGAAPRLVVTTAALRRLKGRQLDAVLAHEQGHARARHDWLLHCSSALANGFPQIPVFAAFRDEMHRLVELAADDVASKRFGRLTIALALVELNEDRGVFGPCPAPEAQLPQRVHRLLSATPRLTPGRRLRLTAAAALVPVVPLLVAFVPALRALG</sequence>
<evidence type="ECO:0000313" key="10">
    <source>
        <dbReference type="Proteomes" id="UP000460558"/>
    </source>
</evidence>
<reference evidence="9 10" key="1">
    <citation type="submission" date="2019-06" db="EMBL/GenBank/DDBJ databases">
        <title>Comparative genomics and metabolomics analyses of clavulanic acid producing Streptomyces species provides insight into specialized metabolism and evolution of beta-lactam biosynthetic gene clusters.</title>
        <authorList>
            <person name="Moore M.A."/>
            <person name="Cruz-Morales P."/>
            <person name="Barona Gomez F."/>
            <person name="Kapil T."/>
        </authorList>
    </citation>
    <scope>NUCLEOTIDE SEQUENCE [LARGE SCALE GENOMIC DNA]</scope>
    <source>
        <strain evidence="9 10">T-272</strain>
    </source>
</reference>
<dbReference type="RefSeq" id="WP_153487590.1">
    <property type="nucleotide sequence ID" value="NZ_VDEQ01000404.1"/>
</dbReference>
<feature type="transmembrane region" description="Helical" evidence="7">
    <location>
        <begin position="89"/>
        <end position="113"/>
    </location>
</feature>
<evidence type="ECO:0000256" key="2">
    <source>
        <dbReference type="ARBA" id="ARBA00022723"/>
    </source>
</evidence>
<dbReference type="PANTHER" id="PTHR34978">
    <property type="entry name" value="POSSIBLE SENSOR-TRANSDUCER PROTEIN BLAR"/>
    <property type="match status" value="1"/>
</dbReference>
<name>A0ABW9P3P0_9ACTN</name>
<dbReference type="PANTHER" id="PTHR34978:SF3">
    <property type="entry name" value="SLR0241 PROTEIN"/>
    <property type="match status" value="1"/>
</dbReference>
<evidence type="ECO:0000256" key="3">
    <source>
        <dbReference type="ARBA" id="ARBA00022801"/>
    </source>
</evidence>
<evidence type="ECO:0000256" key="1">
    <source>
        <dbReference type="ARBA" id="ARBA00022670"/>
    </source>
</evidence>
<dbReference type="Proteomes" id="UP000460558">
    <property type="component" value="Unassembled WGS sequence"/>
</dbReference>
<evidence type="ECO:0000256" key="4">
    <source>
        <dbReference type="ARBA" id="ARBA00022833"/>
    </source>
</evidence>
<evidence type="ECO:0000256" key="5">
    <source>
        <dbReference type="ARBA" id="ARBA00023049"/>
    </source>
</evidence>
<comment type="similarity">
    <text evidence="6">Belongs to the peptidase M48 family.</text>
</comment>
<feature type="domain" description="Peptidase M48" evidence="8">
    <location>
        <begin position="133"/>
        <end position="196"/>
    </location>
</feature>
<evidence type="ECO:0000256" key="7">
    <source>
        <dbReference type="SAM" id="Phobius"/>
    </source>
</evidence>
<evidence type="ECO:0000256" key="6">
    <source>
        <dbReference type="RuleBase" id="RU003983"/>
    </source>
</evidence>
<keyword evidence="1 6" id="KW-0645">Protease</keyword>
<keyword evidence="4 6" id="KW-0862">Zinc</keyword>
<keyword evidence="7" id="KW-1133">Transmembrane helix</keyword>